<reference evidence="2 3" key="1">
    <citation type="submission" date="2024-01" db="EMBL/GenBank/DDBJ databases">
        <title>Genome assemblies of Stephania.</title>
        <authorList>
            <person name="Yang L."/>
        </authorList>
    </citation>
    <scope>NUCLEOTIDE SEQUENCE [LARGE SCALE GENOMIC DNA]</scope>
    <source>
        <strain evidence="2">JXDWG</strain>
        <tissue evidence="2">Leaf</tissue>
    </source>
</reference>
<organism evidence="2 3">
    <name type="scientific">Stephania cephalantha</name>
    <dbReference type="NCBI Taxonomy" id="152367"/>
    <lineage>
        <taxon>Eukaryota</taxon>
        <taxon>Viridiplantae</taxon>
        <taxon>Streptophyta</taxon>
        <taxon>Embryophyta</taxon>
        <taxon>Tracheophyta</taxon>
        <taxon>Spermatophyta</taxon>
        <taxon>Magnoliopsida</taxon>
        <taxon>Ranunculales</taxon>
        <taxon>Menispermaceae</taxon>
        <taxon>Menispermoideae</taxon>
        <taxon>Cissampelideae</taxon>
        <taxon>Stephania</taxon>
    </lineage>
</organism>
<dbReference type="Proteomes" id="UP001419268">
    <property type="component" value="Unassembled WGS sequence"/>
</dbReference>
<keyword evidence="3" id="KW-1185">Reference proteome</keyword>
<accession>A0AAP0ESG3</accession>
<evidence type="ECO:0000313" key="3">
    <source>
        <dbReference type="Proteomes" id="UP001419268"/>
    </source>
</evidence>
<evidence type="ECO:0000259" key="1">
    <source>
        <dbReference type="Pfam" id="PF13966"/>
    </source>
</evidence>
<dbReference type="AlphaFoldDB" id="A0AAP0ESG3"/>
<sequence length="137" mass="15873">MAGSGWDWEAFKPFLPPPILMYISVIHPSSTQEVEDSFYWKHSPNGSFTMASSYTILLGRSERHSQGDWPLMWKWCGPEPVRTFSWLPFHGALLTNQKRKQRHMADETNCGLCEEEVKRLSMSLGIVHLRIWYGEVS</sequence>
<evidence type="ECO:0000313" key="2">
    <source>
        <dbReference type="EMBL" id="KAK9094988.1"/>
    </source>
</evidence>
<comment type="caution">
    <text evidence="2">The sequence shown here is derived from an EMBL/GenBank/DDBJ whole genome shotgun (WGS) entry which is preliminary data.</text>
</comment>
<dbReference type="Pfam" id="PF13966">
    <property type="entry name" value="zf-RVT"/>
    <property type="match status" value="1"/>
</dbReference>
<feature type="domain" description="Reverse transcriptase zinc-binding" evidence="1">
    <location>
        <begin position="48"/>
        <end position="117"/>
    </location>
</feature>
<dbReference type="InterPro" id="IPR026960">
    <property type="entry name" value="RVT-Znf"/>
</dbReference>
<name>A0AAP0ESG3_9MAGN</name>
<proteinExistence type="predicted"/>
<gene>
    <name evidence="2" type="ORF">Scep_026457</name>
</gene>
<dbReference type="EMBL" id="JBBNAG010000011">
    <property type="protein sequence ID" value="KAK9094988.1"/>
    <property type="molecule type" value="Genomic_DNA"/>
</dbReference>
<protein>
    <recommendedName>
        <fullName evidence="1">Reverse transcriptase zinc-binding domain-containing protein</fullName>
    </recommendedName>
</protein>